<reference evidence="1" key="2">
    <citation type="submission" date="2019-01" db="UniProtKB">
        <authorList>
            <consortium name="EnsemblPlants"/>
        </authorList>
    </citation>
    <scope>IDENTIFICATION</scope>
    <source>
        <strain evidence="1">cv. Heinz 1706</strain>
    </source>
</reference>
<gene>
    <name evidence="1" type="primary">LOC112941277</name>
</gene>
<dbReference type="OrthoDB" id="1304502at2759"/>
<dbReference type="PaxDb" id="4081-Solyc04g049750.2.1"/>
<reference evidence="1" key="1">
    <citation type="journal article" date="2012" name="Nature">
        <title>The tomato genome sequence provides insights into fleshy fruit evolution.</title>
        <authorList>
            <consortium name="Tomato Genome Consortium"/>
        </authorList>
    </citation>
    <scope>NUCLEOTIDE SEQUENCE [LARGE SCALE GENOMIC DNA]</scope>
    <source>
        <strain evidence="1">cv. Heinz 1706</strain>
    </source>
</reference>
<dbReference type="InParanoid" id="A0A3Q7GVN2"/>
<sequence>MNGRASSKNIVTWVHPFKSFTMDNNCFKEMGEFREWVNEGHRPRNKDREIYVTLFAKRIIRDSNVVDHEWDGNTHHIKFDSLLWKYGKMKLEKHITNNESESS</sequence>
<keyword evidence="2" id="KW-1185">Reference proteome</keyword>
<protein>
    <submittedName>
        <fullName evidence="1">Uncharacterized protein</fullName>
    </submittedName>
</protein>
<accession>A0A3Q7GVN2</accession>
<name>A0A3Q7GVN2_SOLLC</name>
<organism evidence="1">
    <name type="scientific">Solanum lycopersicum</name>
    <name type="common">Tomato</name>
    <name type="synonym">Lycopersicon esculentum</name>
    <dbReference type="NCBI Taxonomy" id="4081"/>
    <lineage>
        <taxon>Eukaryota</taxon>
        <taxon>Viridiplantae</taxon>
        <taxon>Streptophyta</taxon>
        <taxon>Embryophyta</taxon>
        <taxon>Tracheophyta</taxon>
        <taxon>Spermatophyta</taxon>
        <taxon>Magnoliopsida</taxon>
        <taxon>eudicotyledons</taxon>
        <taxon>Gunneridae</taxon>
        <taxon>Pentapetalae</taxon>
        <taxon>asterids</taxon>
        <taxon>lamiids</taxon>
        <taxon>Solanales</taxon>
        <taxon>Solanaceae</taxon>
        <taxon>Solanoideae</taxon>
        <taxon>Solaneae</taxon>
        <taxon>Solanum</taxon>
        <taxon>Solanum subgen. Lycopersicon</taxon>
    </lineage>
</organism>
<evidence type="ECO:0000313" key="2">
    <source>
        <dbReference type="Proteomes" id="UP000004994"/>
    </source>
</evidence>
<dbReference type="EnsemblPlants" id="Solyc04g049750.3.1">
    <property type="protein sequence ID" value="Solyc04g049750.3.1"/>
    <property type="gene ID" value="Solyc04g049750.3"/>
</dbReference>
<evidence type="ECO:0000313" key="1">
    <source>
        <dbReference type="EnsemblPlants" id="Solyc04g049750.3.1"/>
    </source>
</evidence>
<dbReference type="AlphaFoldDB" id="A0A3Q7GVN2"/>
<proteinExistence type="predicted"/>
<dbReference type="Proteomes" id="UP000004994">
    <property type="component" value="Chromosome 4"/>
</dbReference>
<dbReference type="Gramene" id="Solyc04g049750.3.1">
    <property type="protein sequence ID" value="Solyc04g049750.3.1"/>
    <property type="gene ID" value="Solyc04g049750.3"/>
</dbReference>